<dbReference type="SUPFAM" id="SSF54427">
    <property type="entry name" value="NTF2-like"/>
    <property type="match status" value="1"/>
</dbReference>
<gene>
    <name evidence="2" type="ORF">GCM10009836_01780</name>
</gene>
<feature type="domain" description="SnoaL-like" evidence="1">
    <location>
        <begin position="17"/>
        <end position="137"/>
    </location>
</feature>
<dbReference type="Gene3D" id="3.10.450.50">
    <property type="match status" value="1"/>
</dbReference>
<comment type="caution">
    <text evidence="2">The sequence shown here is derived from an EMBL/GenBank/DDBJ whole genome shotgun (WGS) entry which is preliminary data.</text>
</comment>
<dbReference type="RefSeq" id="WP_344411552.1">
    <property type="nucleotide sequence ID" value="NZ_BAAAQK010000001.1"/>
</dbReference>
<accession>A0ABN2MKF7</accession>
<dbReference type="EMBL" id="BAAAQK010000001">
    <property type="protein sequence ID" value="GAA1827709.1"/>
    <property type="molecule type" value="Genomic_DNA"/>
</dbReference>
<dbReference type="Proteomes" id="UP001500449">
    <property type="component" value="Unassembled WGS sequence"/>
</dbReference>
<name>A0ABN2MKF7_9PSEU</name>
<keyword evidence="3" id="KW-1185">Reference proteome</keyword>
<dbReference type="InterPro" id="IPR037401">
    <property type="entry name" value="SnoaL-like"/>
</dbReference>
<sequence length="189" mass="21599">MGSDEERLAALLPKLQEVVDRMEIEKCILRVSRGMDRHDTELANSGFHPDGRDDHVLFVGPASEAIDWMETAHDTDLRGHQHYVTNMTIEIDGDEAHVESYNIMAGVGKDSWDPVVGGGRYLDRLERRDGEWKIVDRVSTGEWWSLPNVMEKIVENVHPHSADRDDISYMRPLKVLRPFQRVSRSGAHD</sequence>
<protein>
    <submittedName>
        <fullName evidence="2">Nuclear transport factor 2 family protein</fullName>
    </submittedName>
</protein>
<proteinExistence type="predicted"/>
<dbReference type="InterPro" id="IPR032710">
    <property type="entry name" value="NTF2-like_dom_sf"/>
</dbReference>
<evidence type="ECO:0000313" key="2">
    <source>
        <dbReference type="EMBL" id="GAA1827709.1"/>
    </source>
</evidence>
<evidence type="ECO:0000259" key="1">
    <source>
        <dbReference type="Pfam" id="PF13577"/>
    </source>
</evidence>
<evidence type="ECO:0000313" key="3">
    <source>
        <dbReference type="Proteomes" id="UP001500449"/>
    </source>
</evidence>
<dbReference type="Pfam" id="PF13577">
    <property type="entry name" value="SnoaL_4"/>
    <property type="match status" value="1"/>
</dbReference>
<reference evidence="2 3" key="1">
    <citation type="journal article" date="2019" name="Int. J. Syst. Evol. Microbiol.">
        <title>The Global Catalogue of Microorganisms (GCM) 10K type strain sequencing project: providing services to taxonomists for standard genome sequencing and annotation.</title>
        <authorList>
            <consortium name="The Broad Institute Genomics Platform"/>
            <consortium name="The Broad Institute Genome Sequencing Center for Infectious Disease"/>
            <person name="Wu L."/>
            <person name="Ma J."/>
        </authorList>
    </citation>
    <scope>NUCLEOTIDE SEQUENCE [LARGE SCALE GENOMIC DNA]</scope>
    <source>
        <strain evidence="2 3">JCM 16009</strain>
    </source>
</reference>
<organism evidence="2 3">
    <name type="scientific">Pseudonocardia ailaonensis</name>
    <dbReference type="NCBI Taxonomy" id="367279"/>
    <lineage>
        <taxon>Bacteria</taxon>
        <taxon>Bacillati</taxon>
        <taxon>Actinomycetota</taxon>
        <taxon>Actinomycetes</taxon>
        <taxon>Pseudonocardiales</taxon>
        <taxon>Pseudonocardiaceae</taxon>
        <taxon>Pseudonocardia</taxon>
    </lineage>
</organism>